<dbReference type="Gene3D" id="1.10.1270.10">
    <property type="entry name" value="TrpR-like"/>
    <property type="match status" value="1"/>
</dbReference>
<dbReference type="PIRSF" id="PIRSF012508">
    <property type="entry name" value="YerC"/>
    <property type="match status" value="1"/>
</dbReference>
<dbReference type="InterPro" id="IPR010921">
    <property type="entry name" value="Trp_repressor/repl_initiator"/>
</dbReference>
<dbReference type="GO" id="GO:0003700">
    <property type="term" value="F:DNA-binding transcription factor activity"/>
    <property type="evidence" value="ECO:0007669"/>
    <property type="project" value="InterPro"/>
</dbReference>
<dbReference type="GO" id="GO:0043565">
    <property type="term" value="F:sequence-specific DNA binding"/>
    <property type="evidence" value="ECO:0007669"/>
    <property type="project" value="InterPro"/>
</dbReference>
<dbReference type="NCBIfam" id="TIGR02531">
    <property type="entry name" value="yecD_yerC"/>
    <property type="match status" value="1"/>
</dbReference>
<organism evidence="1 2">
    <name type="scientific">Paenisporosarcina quisquiliarum</name>
    <dbReference type="NCBI Taxonomy" id="365346"/>
    <lineage>
        <taxon>Bacteria</taxon>
        <taxon>Bacillati</taxon>
        <taxon>Bacillota</taxon>
        <taxon>Bacilli</taxon>
        <taxon>Bacillales</taxon>
        <taxon>Caryophanaceae</taxon>
        <taxon>Paenisporosarcina</taxon>
    </lineage>
</organism>
<dbReference type="InterPro" id="IPR038116">
    <property type="entry name" value="TrpR-like_sf"/>
</dbReference>
<dbReference type="InterPro" id="IPR013368">
    <property type="entry name" value="YecD_YerC"/>
</dbReference>
<gene>
    <name evidence="1" type="ORF">M9R32_08190</name>
</gene>
<dbReference type="PANTHER" id="PTHR40080">
    <property type="entry name" value="LMO1763 PROTEIN"/>
    <property type="match status" value="1"/>
</dbReference>
<evidence type="ECO:0000313" key="2">
    <source>
        <dbReference type="Proteomes" id="UP001152173"/>
    </source>
</evidence>
<comment type="caution">
    <text evidence="1">The sequence shown here is derived from an EMBL/GenBank/DDBJ whole genome shotgun (WGS) entry which is preliminary data.</text>
</comment>
<keyword evidence="2" id="KW-1185">Reference proteome</keyword>
<protein>
    <submittedName>
        <fullName evidence="1">YerC/YecD family TrpR-related protein</fullName>
    </submittedName>
</protein>
<accession>A0A9X3LFN8</accession>
<dbReference type="Pfam" id="PF01371">
    <property type="entry name" value="Trp_repressor"/>
    <property type="match status" value="1"/>
</dbReference>
<dbReference type="AlphaFoldDB" id="A0A9X3LFN8"/>
<dbReference type="PANTHER" id="PTHR40080:SF1">
    <property type="entry name" value="TRPR-LIKE PROTEIN YERC_YECD"/>
    <property type="match status" value="1"/>
</dbReference>
<proteinExistence type="predicted"/>
<dbReference type="Proteomes" id="UP001152173">
    <property type="component" value="Unassembled WGS sequence"/>
</dbReference>
<name>A0A9X3LFN8_9BACL</name>
<dbReference type="InterPro" id="IPR000831">
    <property type="entry name" value="Trp_repress"/>
</dbReference>
<evidence type="ECO:0000313" key="1">
    <source>
        <dbReference type="EMBL" id="MCZ8537155.1"/>
    </source>
</evidence>
<dbReference type="RefSeq" id="WP_269926244.1">
    <property type="nucleotide sequence ID" value="NZ_JAMKBJ010000005.1"/>
</dbReference>
<reference evidence="1" key="1">
    <citation type="submission" date="2022-05" db="EMBL/GenBank/DDBJ databases">
        <authorList>
            <person name="Colautti A."/>
            <person name="Iacumin L."/>
        </authorList>
    </citation>
    <scope>NUCLEOTIDE SEQUENCE</scope>
    <source>
        <strain evidence="1">SK 55</strain>
    </source>
</reference>
<dbReference type="SUPFAM" id="SSF48295">
    <property type="entry name" value="TrpR-like"/>
    <property type="match status" value="1"/>
</dbReference>
<dbReference type="EMBL" id="JAMKBJ010000005">
    <property type="protein sequence ID" value="MCZ8537155.1"/>
    <property type="molecule type" value="Genomic_DNA"/>
</dbReference>
<sequence length="111" mass="13118">MQVDKIRGHQTDQLFKAVLELKDMEECYRFFDDLCTISEIQSLSQRFEVAHLLRLKKTYETIKNETGASTATISRVRRCFDYGNDTYDEMLGRLYPDEKPFQFPKYGNSNE</sequence>